<dbReference type="SUPFAM" id="SSF141571">
    <property type="entry name" value="Pentapeptide repeat-like"/>
    <property type="match status" value="1"/>
</dbReference>
<dbReference type="EMBL" id="JAFBMS010000249">
    <property type="protein sequence ID" value="KAG9332238.1"/>
    <property type="molecule type" value="Genomic_DNA"/>
</dbReference>
<name>A0A8T2N323_9TELE</name>
<protein>
    <submittedName>
        <fullName evidence="2">Uncharacterized protein</fullName>
    </submittedName>
</protein>
<dbReference type="AlphaFoldDB" id="A0A8T2N323"/>
<gene>
    <name evidence="2" type="ORF">JZ751_015529</name>
</gene>
<proteinExistence type="predicted"/>
<dbReference type="Gene3D" id="2.160.20.80">
    <property type="entry name" value="E3 ubiquitin-protein ligase SopA"/>
    <property type="match status" value="1"/>
</dbReference>
<sequence>MRMVYQKVIDEADLDLNSHLSVEDFIPKIAAQCPTAQCPTAVSHSTLSHSALSHSTVSHSTLSHSTVSHSTLSHSTVPHSTLSHSTVSHSTVSHSTLSHSTVSHSTVTVSHSTVSHSAVSHSTLSHSAVSHSTVSHSTVFHSTVSHPAQPNCGNDHTNSSGSSRHRGKSLIPQLTARQAGTQSLLWMAHREKPAFPFEKSTIKIQHFPQGKASIPTAVQGAWWSEKDDVILGDVTGLAQLGARGSVEAGGVGGRGGGGGGVWERLI</sequence>
<comment type="caution">
    <text evidence="2">The sequence shown here is derived from an EMBL/GenBank/DDBJ whole genome shotgun (WGS) entry which is preliminary data.</text>
</comment>
<dbReference type="Proteomes" id="UP000824540">
    <property type="component" value="Unassembled WGS sequence"/>
</dbReference>
<feature type="region of interest" description="Disordered" evidence="1">
    <location>
        <begin position="63"/>
        <end position="104"/>
    </location>
</feature>
<feature type="compositionally biased region" description="Polar residues" evidence="1">
    <location>
        <begin position="151"/>
        <end position="162"/>
    </location>
</feature>
<evidence type="ECO:0000313" key="2">
    <source>
        <dbReference type="EMBL" id="KAG9332238.1"/>
    </source>
</evidence>
<reference evidence="2" key="1">
    <citation type="thesis" date="2021" institute="BYU ScholarsArchive" country="Provo, UT, USA">
        <title>Applications of and Algorithms for Genome Assembly and Genomic Analyses with an Emphasis on Marine Teleosts.</title>
        <authorList>
            <person name="Pickett B.D."/>
        </authorList>
    </citation>
    <scope>NUCLEOTIDE SEQUENCE</scope>
    <source>
        <strain evidence="2">HI-2016</strain>
    </source>
</reference>
<accession>A0A8T2N323</accession>
<evidence type="ECO:0000256" key="1">
    <source>
        <dbReference type="SAM" id="MobiDB-lite"/>
    </source>
</evidence>
<feature type="region of interest" description="Disordered" evidence="1">
    <location>
        <begin position="136"/>
        <end position="169"/>
    </location>
</feature>
<evidence type="ECO:0000313" key="3">
    <source>
        <dbReference type="Proteomes" id="UP000824540"/>
    </source>
</evidence>
<organism evidence="2 3">
    <name type="scientific">Albula glossodonta</name>
    <name type="common">roundjaw bonefish</name>
    <dbReference type="NCBI Taxonomy" id="121402"/>
    <lineage>
        <taxon>Eukaryota</taxon>
        <taxon>Metazoa</taxon>
        <taxon>Chordata</taxon>
        <taxon>Craniata</taxon>
        <taxon>Vertebrata</taxon>
        <taxon>Euteleostomi</taxon>
        <taxon>Actinopterygii</taxon>
        <taxon>Neopterygii</taxon>
        <taxon>Teleostei</taxon>
        <taxon>Albuliformes</taxon>
        <taxon>Albulidae</taxon>
        <taxon>Albula</taxon>
    </lineage>
</organism>
<keyword evidence="3" id="KW-1185">Reference proteome</keyword>
<feature type="compositionally biased region" description="Low complexity" evidence="1">
    <location>
        <begin position="136"/>
        <end position="146"/>
    </location>
</feature>